<dbReference type="InterPro" id="IPR012677">
    <property type="entry name" value="Nucleotide-bd_a/b_plait_sf"/>
</dbReference>
<feature type="region of interest" description="Disordered" evidence="9">
    <location>
        <begin position="438"/>
        <end position="457"/>
    </location>
</feature>
<dbReference type="InterPro" id="IPR037045">
    <property type="entry name" value="S8pro/Inhibitor_I9_sf"/>
</dbReference>
<gene>
    <name evidence="11" type="ORF">PVAP13_1KG497100</name>
</gene>
<dbReference type="InterPro" id="IPR039206">
    <property type="entry name" value="MORF/ORRM1/DAG-like"/>
</dbReference>
<dbReference type="PANTHER" id="PTHR31346">
    <property type="entry name" value="MULTIPLE ORGANELLAR RNA EDITING FACTOR 2, CHLOROPLASTIC-RELATED-RELATED"/>
    <property type="match status" value="1"/>
</dbReference>
<dbReference type="GO" id="GO:0009507">
    <property type="term" value="C:chloroplast"/>
    <property type="evidence" value="ECO:0007669"/>
    <property type="project" value="UniProtKB-SubCell"/>
</dbReference>
<keyword evidence="4" id="KW-0507">mRNA processing</keyword>
<dbReference type="PANTHER" id="PTHR31346:SF11">
    <property type="entry name" value="ORGANELLE RRM DOMAIN-CONTAINING PROTEIN 1, CHLOROPLASTIC"/>
    <property type="match status" value="1"/>
</dbReference>
<dbReference type="AlphaFoldDB" id="A0A8T0XW04"/>
<dbReference type="InterPro" id="IPR054059">
    <property type="entry name" value="MORF/ORRM1/DAG-like_MORF"/>
</dbReference>
<dbReference type="GO" id="GO:0005739">
    <property type="term" value="C:mitochondrion"/>
    <property type="evidence" value="ECO:0007669"/>
    <property type="project" value="TreeGrafter"/>
</dbReference>
<feature type="compositionally biased region" description="Basic residues" evidence="9">
    <location>
        <begin position="1"/>
        <end position="10"/>
    </location>
</feature>
<dbReference type="Proteomes" id="UP000823388">
    <property type="component" value="Chromosome 1K"/>
</dbReference>
<evidence type="ECO:0000313" key="11">
    <source>
        <dbReference type="EMBL" id="KAG2661303.1"/>
    </source>
</evidence>
<keyword evidence="2" id="KW-0150">Chloroplast</keyword>
<sequence length="457" mass="49891">MRPTKPRGRNSARYFSRSPISSPPTSPARPRPRPLPRPRARLGLVPHPPVRTTPAAAPAMDAVLPPLLIGGVLSVSVSTATKSASRGISAPRRSPPALRSIARHRGRHRFTLLAAASESPSTPLAAALSESRSRSPSRWVVVMDSPPAAAGGSVVSRADAVDYYASTLAGVVGSEKEAQMRIYEASWEGSYEFRCEIDEEASKELAKMPGVLSVRPDMDHKLEMDNDGFSLSAANLVSISDDASKSSSGKNEFWLVRMEKPGVEVVTKAQMVDHYTQILMKVLGNEQDAQVSIYHISWERDYGFCCHIDEECAKELADVPGVLSVQPDTNFGSDNKNYKGIDGFKSSEGTGAADIKTKRLFVTGLSFYTSEKTLRAAFEPFGELVEVKIIMDKISKRSKGYAFIEYTTEEAGGAALKGMNGQIINGWMIVVDVAKTRSRDHQSGRPNQTFRPPYRTR</sequence>
<dbReference type="GO" id="GO:0080156">
    <property type="term" value="P:mitochondrial mRNA modification"/>
    <property type="evidence" value="ECO:0007669"/>
    <property type="project" value="TreeGrafter"/>
</dbReference>
<dbReference type="Pfam" id="PF00076">
    <property type="entry name" value="RRM_1"/>
    <property type="match status" value="1"/>
</dbReference>
<evidence type="ECO:0000256" key="1">
    <source>
        <dbReference type="ARBA" id="ARBA00004229"/>
    </source>
</evidence>
<organism evidence="11 12">
    <name type="scientific">Panicum virgatum</name>
    <name type="common">Blackwell switchgrass</name>
    <dbReference type="NCBI Taxonomy" id="38727"/>
    <lineage>
        <taxon>Eukaryota</taxon>
        <taxon>Viridiplantae</taxon>
        <taxon>Streptophyta</taxon>
        <taxon>Embryophyta</taxon>
        <taxon>Tracheophyta</taxon>
        <taxon>Spermatophyta</taxon>
        <taxon>Magnoliopsida</taxon>
        <taxon>Liliopsida</taxon>
        <taxon>Poales</taxon>
        <taxon>Poaceae</taxon>
        <taxon>PACMAD clade</taxon>
        <taxon>Panicoideae</taxon>
        <taxon>Panicodae</taxon>
        <taxon>Paniceae</taxon>
        <taxon>Panicinae</taxon>
        <taxon>Panicum</taxon>
        <taxon>Panicum sect. Hiantes</taxon>
    </lineage>
</organism>
<dbReference type="FunFam" id="3.30.70.80:FF:000007">
    <property type="entry name" value="Organelle RRM domain-containing protein 1, chloroplastic"/>
    <property type="match status" value="1"/>
</dbReference>
<evidence type="ECO:0000256" key="9">
    <source>
        <dbReference type="SAM" id="MobiDB-lite"/>
    </source>
</evidence>
<keyword evidence="12" id="KW-1185">Reference proteome</keyword>
<dbReference type="SMART" id="SM00360">
    <property type="entry name" value="RRM"/>
    <property type="match status" value="1"/>
</dbReference>
<dbReference type="GO" id="GO:0003723">
    <property type="term" value="F:RNA binding"/>
    <property type="evidence" value="ECO:0007669"/>
    <property type="project" value="UniProtKB-UniRule"/>
</dbReference>
<accession>A0A8T0XW04</accession>
<evidence type="ECO:0000256" key="5">
    <source>
        <dbReference type="ARBA" id="ARBA00022884"/>
    </source>
</evidence>
<reference evidence="11" key="1">
    <citation type="submission" date="2020-05" db="EMBL/GenBank/DDBJ databases">
        <title>WGS assembly of Panicum virgatum.</title>
        <authorList>
            <person name="Lovell J.T."/>
            <person name="Jenkins J."/>
            <person name="Shu S."/>
            <person name="Juenger T.E."/>
            <person name="Schmutz J."/>
        </authorList>
    </citation>
    <scope>NUCLEOTIDE SEQUENCE</scope>
    <source>
        <strain evidence="11">AP13</strain>
    </source>
</reference>
<comment type="subcellular location">
    <subcellularLocation>
        <location evidence="1">Plastid</location>
        <location evidence="1">Chloroplast</location>
    </subcellularLocation>
</comment>
<protein>
    <recommendedName>
        <fullName evidence="7">Organelle RRM domain-containing protein 1, chloroplastic</fullName>
    </recommendedName>
</protein>
<dbReference type="Gene3D" id="3.30.70.330">
    <property type="match status" value="1"/>
</dbReference>
<feature type="compositionally biased region" description="Basic residues" evidence="9">
    <location>
        <begin position="30"/>
        <end position="40"/>
    </location>
</feature>
<dbReference type="InterPro" id="IPR000504">
    <property type="entry name" value="RRM_dom"/>
</dbReference>
<dbReference type="Pfam" id="PF21864">
    <property type="entry name" value="MORF_dom"/>
    <property type="match status" value="2"/>
</dbReference>
<dbReference type="GO" id="GO:0006397">
    <property type="term" value="P:mRNA processing"/>
    <property type="evidence" value="ECO:0007669"/>
    <property type="project" value="UniProtKB-KW"/>
</dbReference>
<dbReference type="FunFam" id="3.30.70.330:FF:000474">
    <property type="entry name" value="Organelle RRM domain-containing protein 1, chloroplastic"/>
    <property type="match status" value="1"/>
</dbReference>
<keyword evidence="5 8" id="KW-0694">RNA-binding</keyword>
<dbReference type="EMBL" id="CM029037">
    <property type="protein sequence ID" value="KAG2661303.1"/>
    <property type="molecule type" value="Genomic_DNA"/>
</dbReference>
<proteinExistence type="predicted"/>
<feature type="domain" description="RRM" evidence="10">
    <location>
        <begin position="358"/>
        <end position="436"/>
    </location>
</feature>
<feature type="region of interest" description="Disordered" evidence="9">
    <location>
        <begin position="1"/>
        <end position="47"/>
    </location>
</feature>
<evidence type="ECO:0000256" key="6">
    <source>
        <dbReference type="ARBA" id="ARBA00022946"/>
    </source>
</evidence>
<evidence type="ECO:0000313" key="12">
    <source>
        <dbReference type="Proteomes" id="UP000823388"/>
    </source>
</evidence>
<keyword evidence="6" id="KW-0809">Transit peptide</keyword>
<evidence type="ECO:0000256" key="4">
    <source>
        <dbReference type="ARBA" id="ARBA00022664"/>
    </source>
</evidence>
<dbReference type="Gene3D" id="3.30.70.80">
    <property type="entry name" value="Peptidase S8 propeptide/proteinase inhibitor I9"/>
    <property type="match status" value="2"/>
</dbReference>
<dbReference type="GO" id="GO:0016554">
    <property type="term" value="P:cytidine to uridine editing"/>
    <property type="evidence" value="ECO:0007669"/>
    <property type="project" value="InterPro"/>
</dbReference>
<dbReference type="GO" id="GO:1900871">
    <property type="term" value="P:chloroplast mRNA modification"/>
    <property type="evidence" value="ECO:0007669"/>
    <property type="project" value="UniProtKB-ARBA"/>
</dbReference>
<evidence type="ECO:0000256" key="8">
    <source>
        <dbReference type="PROSITE-ProRule" id="PRU00176"/>
    </source>
</evidence>
<evidence type="ECO:0000259" key="10">
    <source>
        <dbReference type="PROSITE" id="PS50102"/>
    </source>
</evidence>
<evidence type="ECO:0000256" key="3">
    <source>
        <dbReference type="ARBA" id="ARBA00022640"/>
    </source>
</evidence>
<keyword evidence="3" id="KW-0934">Plastid</keyword>
<dbReference type="PROSITE" id="PS50102">
    <property type="entry name" value="RRM"/>
    <property type="match status" value="1"/>
</dbReference>
<dbReference type="SUPFAM" id="SSF54928">
    <property type="entry name" value="RNA-binding domain, RBD"/>
    <property type="match status" value="1"/>
</dbReference>
<dbReference type="InterPro" id="IPR035979">
    <property type="entry name" value="RBD_domain_sf"/>
</dbReference>
<evidence type="ECO:0000256" key="7">
    <source>
        <dbReference type="ARBA" id="ARBA00069928"/>
    </source>
</evidence>
<name>A0A8T0XW04_PANVG</name>
<comment type="caution">
    <text evidence="11">The sequence shown here is derived from an EMBL/GenBank/DDBJ whole genome shotgun (WGS) entry which is preliminary data.</text>
</comment>
<evidence type="ECO:0000256" key="2">
    <source>
        <dbReference type="ARBA" id="ARBA00022528"/>
    </source>
</evidence>